<evidence type="ECO:0000256" key="1">
    <source>
        <dbReference type="ARBA" id="ARBA00009353"/>
    </source>
</evidence>
<dbReference type="RefSeq" id="WP_369385793.1">
    <property type="nucleotide sequence ID" value="NZ_BBML01000001.1"/>
</dbReference>
<dbReference type="eggNOG" id="COG1090">
    <property type="taxonomic scope" value="Bacteria"/>
</dbReference>
<evidence type="ECO:0000313" key="4">
    <source>
        <dbReference type="Proteomes" id="UP000029221"/>
    </source>
</evidence>
<accession>A0A090PZU5</accession>
<dbReference type="InterPro" id="IPR010099">
    <property type="entry name" value="SDR39U1"/>
</dbReference>
<proteinExistence type="inferred from homology"/>
<dbReference type="PANTHER" id="PTHR11092:SF0">
    <property type="entry name" value="EPIMERASE FAMILY PROTEIN SDR39U1"/>
    <property type="match status" value="1"/>
</dbReference>
<evidence type="ECO:0000259" key="2">
    <source>
        <dbReference type="Pfam" id="PF01370"/>
    </source>
</evidence>
<dbReference type="NCBIfam" id="TIGR01777">
    <property type="entry name" value="yfcH"/>
    <property type="match status" value="1"/>
</dbReference>
<dbReference type="AlphaFoldDB" id="A0A090PZU5"/>
<dbReference type="Proteomes" id="UP000029221">
    <property type="component" value="Unassembled WGS sequence"/>
</dbReference>
<comment type="caution">
    <text evidence="3">The sequence shown here is derived from an EMBL/GenBank/DDBJ whole genome shotgun (WGS) entry which is preliminary data.</text>
</comment>
<dbReference type="SUPFAM" id="SSF51735">
    <property type="entry name" value="NAD(P)-binding Rossmann-fold domains"/>
    <property type="match status" value="1"/>
</dbReference>
<feature type="domain" description="NAD-dependent epimerase/dehydratase" evidence="2">
    <location>
        <begin position="4"/>
        <end position="218"/>
    </location>
</feature>
<dbReference type="STRING" id="319236.BST91_00545"/>
<dbReference type="Pfam" id="PF01370">
    <property type="entry name" value="Epimerase"/>
    <property type="match status" value="1"/>
</dbReference>
<dbReference type="Gene3D" id="3.40.50.720">
    <property type="entry name" value="NAD(P)-binding Rossmann-like Domain"/>
    <property type="match status" value="1"/>
</dbReference>
<dbReference type="PANTHER" id="PTHR11092">
    <property type="entry name" value="SUGAR NUCLEOTIDE EPIMERASE RELATED"/>
    <property type="match status" value="1"/>
</dbReference>
<gene>
    <name evidence="3" type="ORF">JCM19294_2199</name>
</gene>
<evidence type="ECO:0000313" key="3">
    <source>
        <dbReference type="EMBL" id="GAK95417.1"/>
    </source>
</evidence>
<dbReference type="EMBL" id="BBML01000001">
    <property type="protein sequence ID" value="GAK95417.1"/>
    <property type="molecule type" value="Genomic_DNA"/>
</dbReference>
<protein>
    <submittedName>
        <fullName evidence="3">Cell divonision inhibitor</fullName>
    </submittedName>
</protein>
<dbReference type="InterPro" id="IPR001509">
    <property type="entry name" value="Epimerase_deHydtase"/>
</dbReference>
<dbReference type="InterPro" id="IPR036291">
    <property type="entry name" value="NAD(P)-bd_dom_sf"/>
</dbReference>
<keyword evidence="4" id="KW-1185">Reference proteome</keyword>
<comment type="similarity">
    <text evidence="1">Belongs to the NAD(P)-dependent epimerase/dehydratase family. SDR39U1 subfamily.</text>
</comment>
<name>A0A090PZU5_9FLAO</name>
<reference evidence="3" key="1">
    <citation type="journal article" date="2014" name="Genome Announc.">
        <title>Draft Genome Sequences of Marine Flavobacterium Nonlabens Strains NR17, NR24, NR27, NR32, NR33, and Ara13.</title>
        <authorList>
            <person name="Nakanishi M."/>
            <person name="Meirelles P."/>
            <person name="Suzuki R."/>
            <person name="Takatani N."/>
            <person name="Mino S."/>
            <person name="Suda W."/>
            <person name="Oshima K."/>
            <person name="Hattori M."/>
            <person name="Ohkuma M."/>
            <person name="Hosokawa M."/>
            <person name="Miyashita K."/>
            <person name="Thompson F.L."/>
            <person name="Niwa A."/>
            <person name="Sawabe T."/>
            <person name="Sawabe T."/>
        </authorList>
    </citation>
    <scope>NUCLEOTIDE SEQUENCE [LARGE SCALE GENOMIC DNA]</scope>
    <source>
        <strain evidence="3">JCM 19294</strain>
    </source>
</reference>
<organism evidence="3 4">
    <name type="scientific">Nonlabens tegetincola</name>
    <dbReference type="NCBI Taxonomy" id="323273"/>
    <lineage>
        <taxon>Bacteria</taxon>
        <taxon>Pseudomonadati</taxon>
        <taxon>Bacteroidota</taxon>
        <taxon>Flavobacteriia</taxon>
        <taxon>Flavobacteriales</taxon>
        <taxon>Flavobacteriaceae</taxon>
        <taxon>Nonlabens</taxon>
    </lineage>
</organism>
<sequence>MSKILIPGGTGFLGRSLSRYLKAQGHEVITLSRKRDSNSLYWDGENLGEWEKELETVDVIINLAGKSVDCRYNPANMKAILKSRLSSTAVLHKAVEKCSNRPRVWLNASTATIYRHSETRPNTEKEGVLGDDFSTNVAQEWERVFFEKELPGTRKVAMRTSIVLGATGGAFPVIKRLTKMGLGGMQGKGRQMISWIHVDDFCRAVDFLINSELQGVVNVTAPKPVSNKDFMVNLQKSLGIPIAISQPRWLLELGAFFMKPRLSLS</sequence>